<proteinExistence type="predicted"/>
<dbReference type="AlphaFoldDB" id="A0A6C0CEX9"/>
<feature type="region of interest" description="Disordered" evidence="1">
    <location>
        <begin position="114"/>
        <end position="140"/>
    </location>
</feature>
<organism evidence="2">
    <name type="scientific">viral metagenome</name>
    <dbReference type="NCBI Taxonomy" id="1070528"/>
    <lineage>
        <taxon>unclassified sequences</taxon>
        <taxon>metagenomes</taxon>
        <taxon>organismal metagenomes</taxon>
    </lineage>
</organism>
<name>A0A6C0CEX9_9ZZZZ</name>
<protein>
    <submittedName>
        <fullName evidence="2">Uncharacterized protein</fullName>
    </submittedName>
</protein>
<sequence>MSSPVVVNDDTQIMIEEHDAGSLEFSAYHYHHNREPYYILFIKNNDKVYIEKIDTHSHRCKYVNDVVMPFAVMESNEKLKKYYDMSVMLKNTGNKVYYDKLGMYSKRLIQTYDTDSDSDREDSDDECGSGGDAKKREKKPKRTNRNWAICCDKIWKNMRVSPNNHTLNCYYNINPYTNEYKVDTEKKISCFLTHFNNFTKYNSIPSAIEKEIVANYNDVPQLTRDNVRL</sequence>
<dbReference type="EMBL" id="MN739390">
    <property type="protein sequence ID" value="QHT02164.1"/>
    <property type="molecule type" value="Genomic_DNA"/>
</dbReference>
<accession>A0A6C0CEX9</accession>
<evidence type="ECO:0000256" key="1">
    <source>
        <dbReference type="SAM" id="MobiDB-lite"/>
    </source>
</evidence>
<evidence type="ECO:0000313" key="2">
    <source>
        <dbReference type="EMBL" id="QHT02164.1"/>
    </source>
</evidence>
<feature type="compositionally biased region" description="Acidic residues" evidence="1">
    <location>
        <begin position="114"/>
        <end position="127"/>
    </location>
</feature>
<reference evidence="2" key="1">
    <citation type="journal article" date="2020" name="Nature">
        <title>Giant virus diversity and host interactions through global metagenomics.</title>
        <authorList>
            <person name="Schulz F."/>
            <person name="Roux S."/>
            <person name="Paez-Espino D."/>
            <person name="Jungbluth S."/>
            <person name="Walsh D.A."/>
            <person name="Denef V.J."/>
            <person name="McMahon K.D."/>
            <person name="Konstantinidis K.T."/>
            <person name="Eloe-Fadrosh E.A."/>
            <person name="Kyrpides N.C."/>
            <person name="Woyke T."/>
        </authorList>
    </citation>
    <scope>NUCLEOTIDE SEQUENCE</scope>
    <source>
        <strain evidence="2">GVMAG-M-3300020565-3</strain>
    </source>
</reference>